<proteinExistence type="inferred from homology"/>
<dbReference type="Proteomes" id="UP000464658">
    <property type="component" value="Chromosome"/>
</dbReference>
<evidence type="ECO:0000313" key="5">
    <source>
        <dbReference type="Proteomes" id="UP000464658"/>
    </source>
</evidence>
<dbReference type="InterPro" id="IPR038471">
    <property type="entry name" value="MecA_C_sf"/>
</dbReference>
<dbReference type="AlphaFoldDB" id="A0A5S9M4T6"/>
<evidence type="ECO:0000313" key="4">
    <source>
        <dbReference type="EMBL" id="BBP88517.1"/>
    </source>
</evidence>
<protein>
    <submittedName>
        <fullName evidence="4">Uncharacterized protein</fullName>
    </submittedName>
</protein>
<sequence length="80" mass="9541">MKMDDFEDLIALSQLNMQDFTTSLYSFENRYYLYVDFHEDLSDEQVENKLSILLEYAHESVVSIYRLKEYGQLIIEGECP</sequence>
<dbReference type="PANTHER" id="PTHR39161:SF1">
    <property type="entry name" value="ADAPTER PROTEIN MECA 1"/>
    <property type="match status" value="1"/>
</dbReference>
<dbReference type="InterPro" id="IPR008681">
    <property type="entry name" value="Neg-reg_MecA"/>
</dbReference>
<name>A0A5S9M4T6_BACIA</name>
<dbReference type="Gene3D" id="3.30.70.1950">
    <property type="match status" value="1"/>
</dbReference>
<dbReference type="PANTHER" id="PTHR39161">
    <property type="entry name" value="ADAPTER PROTEIN MECA"/>
    <property type="match status" value="1"/>
</dbReference>
<comment type="similarity">
    <text evidence="1">Belongs to the MecA family.</text>
</comment>
<dbReference type="EMBL" id="AP021906">
    <property type="protein sequence ID" value="BBP88517.1"/>
    <property type="molecule type" value="Genomic_DNA"/>
</dbReference>
<organism evidence="4 5">
    <name type="scientific">Bacillus safensis</name>
    <dbReference type="NCBI Taxonomy" id="561879"/>
    <lineage>
        <taxon>Bacteria</taxon>
        <taxon>Bacillati</taxon>
        <taxon>Bacillota</taxon>
        <taxon>Bacilli</taxon>
        <taxon>Bacillales</taxon>
        <taxon>Bacillaceae</taxon>
        <taxon>Bacillus</taxon>
    </lineage>
</organism>
<gene>
    <name evidence="4" type="ORF">BsIDN1_21350</name>
</gene>
<keyword evidence="3" id="KW-0178">Competence</keyword>
<dbReference type="Pfam" id="PF05389">
    <property type="entry name" value="MecA"/>
    <property type="match status" value="1"/>
</dbReference>
<evidence type="ECO:0000256" key="1">
    <source>
        <dbReference type="ARBA" id="ARBA00005397"/>
    </source>
</evidence>
<reference evidence="4 5" key="1">
    <citation type="submission" date="2019-12" db="EMBL/GenBank/DDBJ databases">
        <title>Full genome sequence of a Bacillus safensis strain isolated from commercially available natto in Indonesia.</title>
        <authorList>
            <person name="Yoshida M."/>
            <person name="Uomi M."/>
            <person name="Waturangi D."/>
            <person name="Ekaputri J.J."/>
            <person name="Setiamarga D.H.E."/>
        </authorList>
    </citation>
    <scope>NUCLEOTIDE SEQUENCE [LARGE SCALE GENOMIC DNA]</scope>
    <source>
        <strain evidence="4 5">IDN1</strain>
    </source>
</reference>
<comment type="subunit">
    <text evidence="2">Homodimer.</text>
</comment>
<evidence type="ECO:0000256" key="2">
    <source>
        <dbReference type="ARBA" id="ARBA00011738"/>
    </source>
</evidence>
<accession>A0A5S9M4T6</accession>
<evidence type="ECO:0000256" key="3">
    <source>
        <dbReference type="ARBA" id="ARBA00023287"/>
    </source>
</evidence>
<dbReference type="GO" id="GO:0030420">
    <property type="term" value="P:establishment of competence for transformation"/>
    <property type="evidence" value="ECO:0007669"/>
    <property type="project" value="UniProtKB-KW"/>
</dbReference>